<dbReference type="Pfam" id="PF20720">
    <property type="entry name" value="nSTAND3"/>
    <property type="match status" value="1"/>
</dbReference>
<dbReference type="Pfam" id="PF04471">
    <property type="entry name" value="Mrr_cat"/>
    <property type="match status" value="1"/>
</dbReference>
<name>A0ABS5JC81_9BACT</name>
<dbReference type="RefSeq" id="WP_211977241.1">
    <property type="nucleotide sequence ID" value="NZ_JAGTXB010000028.1"/>
</dbReference>
<dbReference type="Proteomes" id="UP000676386">
    <property type="component" value="Unassembled WGS sequence"/>
</dbReference>
<dbReference type="EMBL" id="JAGTXB010000028">
    <property type="protein sequence ID" value="MBS0032082.1"/>
    <property type="molecule type" value="Genomic_DNA"/>
</dbReference>
<keyword evidence="3" id="KW-1185">Reference proteome</keyword>
<sequence>MKYRLDTINDKEFEILAKDLLESELKIKLQNFRSGKDKGVDLRYAGNHENEIIVQAKHYIKSTFSDLRTALRAERDKLEKLSPKPNRYILFTSFDLNTGQTDEIVKMFHPLLKNSQDVFGMSRIQEMIANNSSIEEKHYKLWLTSTNILQRILHNGVKGRSEYVEAKIIRRSRLFVPTEDFSLALKTLVENRVLIITGEPGVGKTTIAHQLIYDNLAKGFELIVADNKLEDAENLLSPDPEKKQVVFFDDFLGANIYEVLNPRNTQTKIVNFIERIQHSPNKLLIMTTRTTILNQAIRHYEKFKKIGTEESLKYEVRIRNYSKVSKAHILYNHIYHALSTNYHDVFFTERFYHQIIGHQNFFPRLIEFITTESQFKNKTAEEAKSFIQRSLDNPSEIWEYAYREQLDEVDQFMLCTIFSFAGSKFTEVELRDAFNSRYDYEILRNGHKRKVDAFEGGLKKLSGGFIIMIWHPGENIRTVNLFNPSIADFLLNYIKNRPDEMDRIFFSARFFEQITGYFKRGGDYFNIPDDRCEDYYKVFRERSQQMLLLGGSKGSKQLTILFVFATQFQKYCSEKEMFDLIAEVDTSNTDIDFTMFSTVLNFVVGFPTIEKLINSEWRQFLALGIQIAGDVDEVAACLKVFEKYGITKDMFEGEKEFMEILASEANLKFQVWIDDIDFGRHKDLVSRDSGYFEYNTGIVEDEINDTFSEFLEACSLSEYRDHLWESIEFDAYRIIDKLVEEWGRDDDDYDRSRTFRSERIENPDDEINNLFDR</sequence>
<reference evidence="2 3" key="1">
    <citation type="submission" date="2021-04" db="EMBL/GenBank/DDBJ databases">
        <title>Chitinophaga sp. nov., isolated from the rhizosphere soil.</title>
        <authorList>
            <person name="He S."/>
        </authorList>
    </citation>
    <scope>NUCLEOTIDE SEQUENCE [LARGE SCALE GENOMIC DNA]</scope>
    <source>
        <strain evidence="2 3">2R12</strain>
    </source>
</reference>
<dbReference type="SUPFAM" id="SSF52540">
    <property type="entry name" value="P-loop containing nucleoside triphosphate hydrolases"/>
    <property type="match status" value="1"/>
</dbReference>
<evidence type="ECO:0000313" key="2">
    <source>
        <dbReference type="EMBL" id="MBS0032082.1"/>
    </source>
</evidence>
<dbReference type="InterPro" id="IPR003593">
    <property type="entry name" value="AAA+_ATPase"/>
</dbReference>
<dbReference type="SMART" id="SM00382">
    <property type="entry name" value="AAA"/>
    <property type="match status" value="1"/>
</dbReference>
<accession>A0ABS5JC81</accession>
<dbReference type="InterPro" id="IPR049050">
    <property type="entry name" value="nSTAND3"/>
</dbReference>
<dbReference type="InterPro" id="IPR027417">
    <property type="entry name" value="P-loop_NTPase"/>
</dbReference>
<comment type="caution">
    <text evidence="2">The sequence shown here is derived from an EMBL/GenBank/DDBJ whole genome shotgun (WGS) entry which is preliminary data.</text>
</comment>
<protein>
    <submittedName>
        <fullName evidence="2">AAA family ATPase</fullName>
    </submittedName>
</protein>
<gene>
    <name evidence="2" type="ORF">KE626_32415</name>
</gene>
<feature type="domain" description="AAA+ ATPase" evidence="1">
    <location>
        <begin position="190"/>
        <end position="307"/>
    </location>
</feature>
<evidence type="ECO:0000259" key="1">
    <source>
        <dbReference type="SMART" id="SM00382"/>
    </source>
</evidence>
<proteinExistence type="predicted"/>
<evidence type="ECO:0000313" key="3">
    <source>
        <dbReference type="Proteomes" id="UP000676386"/>
    </source>
</evidence>
<organism evidence="2 3">
    <name type="scientific">Chitinophaga hostae</name>
    <dbReference type="NCBI Taxonomy" id="2831022"/>
    <lineage>
        <taxon>Bacteria</taxon>
        <taxon>Pseudomonadati</taxon>
        <taxon>Bacteroidota</taxon>
        <taxon>Chitinophagia</taxon>
        <taxon>Chitinophagales</taxon>
        <taxon>Chitinophagaceae</taxon>
        <taxon>Chitinophaga</taxon>
    </lineage>
</organism>
<dbReference type="InterPro" id="IPR007560">
    <property type="entry name" value="Restrct_endonuc_IV_Mrr"/>
</dbReference>
<dbReference type="Gene3D" id="3.40.50.300">
    <property type="entry name" value="P-loop containing nucleotide triphosphate hydrolases"/>
    <property type="match status" value="1"/>
</dbReference>